<comment type="caution">
    <text evidence="1">The sequence shown here is derived from an EMBL/GenBank/DDBJ whole genome shotgun (WGS) entry which is preliminary data.</text>
</comment>
<accession>A0A9W4WQ88</accession>
<gene>
    <name evidence="1" type="ORF">FWILDA_LOCUS1311</name>
</gene>
<evidence type="ECO:0000313" key="1">
    <source>
        <dbReference type="EMBL" id="CAI2163924.1"/>
    </source>
</evidence>
<proteinExistence type="predicted"/>
<sequence length="63" mass="7289">NAFFDDLKDLSETAEAYGVGYDIVEAAGHEIMLDITWEDAAKVVFDRIQERIINKWKLFIKII</sequence>
<dbReference type="AlphaFoldDB" id="A0A9W4WQ88"/>
<evidence type="ECO:0000313" key="2">
    <source>
        <dbReference type="Proteomes" id="UP001153678"/>
    </source>
</evidence>
<reference evidence="1" key="1">
    <citation type="submission" date="2022-08" db="EMBL/GenBank/DDBJ databases">
        <authorList>
            <person name="Kallberg Y."/>
            <person name="Tangrot J."/>
            <person name="Rosling A."/>
        </authorList>
    </citation>
    <scope>NUCLEOTIDE SEQUENCE</scope>
    <source>
        <strain evidence="1">Wild A</strain>
    </source>
</reference>
<feature type="non-terminal residue" evidence="1">
    <location>
        <position position="1"/>
    </location>
</feature>
<dbReference type="EMBL" id="CAMKVN010000121">
    <property type="protein sequence ID" value="CAI2163924.1"/>
    <property type="molecule type" value="Genomic_DNA"/>
</dbReference>
<name>A0A9W4WQ88_9GLOM</name>
<protein>
    <submittedName>
        <fullName evidence="1">4956_t:CDS:1</fullName>
    </submittedName>
</protein>
<keyword evidence="2" id="KW-1185">Reference proteome</keyword>
<organism evidence="1 2">
    <name type="scientific">Funneliformis geosporum</name>
    <dbReference type="NCBI Taxonomy" id="1117311"/>
    <lineage>
        <taxon>Eukaryota</taxon>
        <taxon>Fungi</taxon>
        <taxon>Fungi incertae sedis</taxon>
        <taxon>Mucoromycota</taxon>
        <taxon>Glomeromycotina</taxon>
        <taxon>Glomeromycetes</taxon>
        <taxon>Glomerales</taxon>
        <taxon>Glomeraceae</taxon>
        <taxon>Funneliformis</taxon>
    </lineage>
</organism>
<dbReference type="Proteomes" id="UP001153678">
    <property type="component" value="Unassembled WGS sequence"/>
</dbReference>
<dbReference type="OrthoDB" id="8119704at2759"/>